<protein>
    <submittedName>
        <fullName evidence="2">Ser/Thr protein kinase RdoA (MazF antagonist)</fullName>
    </submittedName>
</protein>
<accession>A0A4R6V602</accession>
<dbReference type="InterPro" id="IPR002575">
    <property type="entry name" value="Aminoglycoside_PTrfase"/>
</dbReference>
<name>A0A4R6V602_9ACTN</name>
<dbReference type="Gene3D" id="3.90.1200.10">
    <property type="match status" value="1"/>
</dbReference>
<reference evidence="2 3" key="1">
    <citation type="submission" date="2019-03" db="EMBL/GenBank/DDBJ databases">
        <title>Genomic Encyclopedia of Type Strains, Phase IV (KMG-IV): sequencing the most valuable type-strain genomes for metagenomic binning, comparative biology and taxonomic classification.</title>
        <authorList>
            <person name="Goeker M."/>
        </authorList>
    </citation>
    <scope>NUCLEOTIDE SEQUENCE [LARGE SCALE GENOMIC DNA]</scope>
    <source>
        <strain evidence="2 3">DSM 46770</strain>
    </source>
</reference>
<dbReference type="OrthoDB" id="3723194at2"/>
<evidence type="ECO:0000259" key="1">
    <source>
        <dbReference type="Pfam" id="PF01636"/>
    </source>
</evidence>
<keyword evidence="3" id="KW-1185">Reference proteome</keyword>
<sequence length="305" mass="33175">MSTSTTPTPTGGSLSLATLPAVLDAVCAQAGLDPAGARLIKFTNNAALRLASAPVVVRIAGSRAISTSITKVVNVAAWLAEHDMPTVRLLPGITQPVHAAGHAATLWEEVPATGPAPTGADLGRILRRFHALPEPGFELPRWDPFTRIRTRIDDARGIGPDDREWLLERCAETETAVRALDYRLEPGPIHGDPFPGNLVPGPDGPVLCDFDGVSHGPREWDLTPVAVGRLRMNYPVDHHTPLAAAYGADVTAWPGFDVLRRVRELVLVTSVLPQLDSNPGLRAQWEPRYRSLRQSDTRTRWNTYR</sequence>
<dbReference type="EMBL" id="SNYN01000002">
    <property type="protein sequence ID" value="TDQ54411.1"/>
    <property type="molecule type" value="Genomic_DNA"/>
</dbReference>
<dbReference type="AlphaFoldDB" id="A0A4R6V602"/>
<dbReference type="GO" id="GO:0016301">
    <property type="term" value="F:kinase activity"/>
    <property type="evidence" value="ECO:0007669"/>
    <property type="project" value="UniProtKB-KW"/>
</dbReference>
<dbReference type="SUPFAM" id="SSF56112">
    <property type="entry name" value="Protein kinase-like (PK-like)"/>
    <property type="match status" value="1"/>
</dbReference>
<evidence type="ECO:0000313" key="2">
    <source>
        <dbReference type="EMBL" id="TDQ54411.1"/>
    </source>
</evidence>
<comment type="caution">
    <text evidence="2">The sequence shown here is derived from an EMBL/GenBank/DDBJ whole genome shotgun (WGS) entry which is preliminary data.</text>
</comment>
<proteinExistence type="predicted"/>
<evidence type="ECO:0000313" key="3">
    <source>
        <dbReference type="Proteomes" id="UP000295281"/>
    </source>
</evidence>
<gene>
    <name evidence="2" type="ORF">EV190_102245</name>
</gene>
<dbReference type="RefSeq" id="WP_133740378.1">
    <property type="nucleotide sequence ID" value="NZ_SNYN01000002.1"/>
</dbReference>
<keyword evidence="2" id="KW-0808">Transferase</keyword>
<keyword evidence="2" id="KW-0418">Kinase</keyword>
<feature type="domain" description="Aminoglycoside phosphotransferase" evidence="1">
    <location>
        <begin position="52"/>
        <end position="254"/>
    </location>
</feature>
<organism evidence="2 3">
    <name type="scientific">Actinorugispora endophytica</name>
    <dbReference type="NCBI Taxonomy" id="1605990"/>
    <lineage>
        <taxon>Bacteria</taxon>
        <taxon>Bacillati</taxon>
        <taxon>Actinomycetota</taxon>
        <taxon>Actinomycetes</taxon>
        <taxon>Streptosporangiales</taxon>
        <taxon>Nocardiopsidaceae</taxon>
        <taxon>Actinorugispora</taxon>
    </lineage>
</organism>
<dbReference type="Pfam" id="PF01636">
    <property type="entry name" value="APH"/>
    <property type="match status" value="1"/>
</dbReference>
<dbReference type="InterPro" id="IPR011009">
    <property type="entry name" value="Kinase-like_dom_sf"/>
</dbReference>
<dbReference type="Proteomes" id="UP000295281">
    <property type="component" value="Unassembled WGS sequence"/>
</dbReference>